<comment type="caution">
    <text evidence="2">The sequence shown here is derived from an EMBL/GenBank/DDBJ whole genome shotgun (WGS) entry which is preliminary data.</text>
</comment>
<evidence type="ECO:0000256" key="1">
    <source>
        <dbReference type="SAM" id="Phobius"/>
    </source>
</evidence>
<keyword evidence="1" id="KW-0812">Transmembrane</keyword>
<protein>
    <submittedName>
        <fullName evidence="2">Uncharacterized protein</fullName>
    </submittedName>
</protein>
<dbReference type="RefSeq" id="WP_103314175.1">
    <property type="nucleotide sequence ID" value="NZ_PPPD01000004.1"/>
</dbReference>
<dbReference type="Proteomes" id="UP000236379">
    <property type="component" value="Unassembled WGS sequence"/>
</dbReference>
<name>A0A2K3US48_9DEIO</name>
<keyword evidence="1" id="KW-1133">Transmembrane helix</keyword>
<dbReference type="OrthoDB" id="68439at2"/>
<dbReference type="AlphaFoldDB" id="A0A2K3US48"/>
<feature type="transmembrane region" description="Helical" evidence="1">
    <location>
        <begin position="84"/>
        <end position="107"/>
    </location>
</feature>
<feature type="transmembrane region" description="Helical" evidence="1">
    <location>
        <begin position="12"/>
        <end position="31"/>
    </location>
</feature>
<reference evidence="2 3" key="1">
    <citation type="submission" date="2018-01" db="EMBL/GenBank/DDBJ databases">
        <title>Deinococcus koreensis sp. nov., a radiation-resistant bacterium isolated from river water.</title>
        <authorList>
            <person name="Choi A."/>
        </authorList>
    </citation>
    <scope>NUCLEOTIDE SEQUENCE [LARGE SCALE GENOMIC DNA]</scope>
    <source>
        <strain evidence="2 3">SJW1-2</strain>
    </source>
</reference>
<organism evidence="2 3">
    <name type="scientific">Deinococcus koreensis</name>
    <dbReference type="NCBI Taxonomy" id="2054903"/>
    <lineage>
        <taxon>Bacteria</taxon>
        <taxon>Thermotogati</taxon>
        <taxon>Deinococcota</taxon>
        <taxon>Deinococci</taxon>
        <taxon>Deinococcales</taxon>
        <taxon>Deinococcaceae</taxon>
        <taxon>Deinococcus</taxon>
    </lineage>
</organism>
<proteinExistence type="predicted"/>
<dbReference type="EMBL" id="PPPD01000004">
    <property type="protein sequence ID" value="PNY79348.1"/>
    <property type="molecule type" value="Genomic_DNA"/>
</dbReference>
<sequence>MRFQTLYVDMRPVLLKWLGIVVVLASMTLLVSSVRPDLMDVTAKAQAAFQTSSAGGSLNFGYWDTCLRSSGCLRSYAVTWSAPVLIKAFILGGLGCGLLAAACGMVWRPEVIAMRDTRVNAVKIDDSRLKSPTAPRGLL</sequence>
<accession>A0A2K3US48</accession>
<keyword evidence="3" id="KW-1185">Reference proteome</keyword>
<evidence type="ECO:0000313" key="3">
    <source>
        <dbReference type="Proteomes" id="UP000236379"/>
    </source>
</evidence>
<gene>
    <name evidence="2" type="ORF">CVO96_19680</name>
</gene>
<keyword evidence="1" id="KW-0472">Membrane</keyword>
<evidence type="ECO:0000313" key="2">
    <source>
        <dbReference type="EMBL" id="PNY79348.1"/>
    </source>
</evidence>